<feature type="compositionally biased region" description="Basic and acidic residues" evidence="1">
    <location>
        <begin position="228"/>
        <end position="237"/>
    </location>
</feature>
<name>A0A382SGV7_9ZZZZ</name>
<dbReference type="AlphaFoldDB" id="A0A382SGV7"/>
<dbReference type="InterPro" id="IPR037401">
    <property type="entry name" value="SnoaL-like"/>
</dbReference>
<feature type="region of interest" description="Disordered" evidence="1">
    <location>
        <begin position="204"/>
        <end position="237"/>
    </location>
</feature>
<protein>
    <recommendedName>
        <fullName evidence="2">SnoaL-like domain-containing protein</fullName>
    </recommendedName>
</protein>
<proteinExistence type="predicted"/>
<evidence type="ECO:0000313" key="3">
    <source>
        <dbReference type="EMBL" id="SVD08141.1"/>
    </source>
</evidence>
<gene>
    <name evidence="3" type="ORF">METZ01_LOCUS360995</name>
</gene>
<feature type="domain" description="SnoaL-like" evidence="2">
    <location>
        <begin position="31"/>
        <end position="156"/>
    </location>
</feature>
<dbReference type="EMBL" id="UINC01128408">
    <property type="protein sequence ID" value="SVD08141.1"/>
    <property type="molecule type" value="Genomic_DNA"/>
</dbReference>
<dbReference type="Gene3D" id="3.10.450.50">
    <property type="match status" value="1"/>
</dbReference>
<evidence type="ECO:0000259" key="2">
    <source>
        <dbReference type="Pfam" id="PF13577"/>
    </source>
</evidence>
<dbReference type="CDD" id="cd00531">
    <property type="entry name" value="NTF2_like"/>
    <property type="match status" value="1"/>
</dbReference>
<dbReference type="InterPro" id="IPR032710">
    <property type="entry name" value="NTF2-like_dom_sf"/>
</dbReference>
<accession>A0A382SGV7</accession>
<dbReference type="Pfam" id="PF13577">
    <property type="entry name" value="SnoaL_4"/>
    <property type="match status" value="1"/>
</dbReference>
<organism evidence="3">
    <name type="scientific">marine metagenome</name>
    <dbReference type="NCBI Taxonomy" id="408172"/>
    <lineage>
        <taxon>unclassified sequences</taxon>
        <taxon>metagenomes</taxon>
        <taxon>ecological metagenomes</taxon>
    </lineage>
</organism>
<reference evidence="3" key="1">
    <citation type="submission" date="2018-05" db="EMBL/GenBank/DDBJ databases">
        <authorList>
            <person name="Lanie J.A."/>
            <person name="Ng W.-L."/>
            <person name="Kazmierczak K.M."/>
            <person name="Andrzejewski T.M."/>
            <person name="Davidsen T.M."/>
            <person name="Wayne K.J."/>
            <person name="Tettelin H."/>
            <person name="Glass J.I."/>
            <person name="Rusch D."/>
            <person name="Podicherti R."/>
            <person name="Tsui H.-C.T."/>
            <person name="Winkler M.E."/>
        </authorList>
    </citation>
    <scope>NUCLEOTIDE SEQUENCE</scope>
</reference>
<sequence length="237" mass="27155">MSSTRKQQHESETVKYAKFAEDDELTTVEKLVAKAEMYDVLMRYCQGVDRSDPNLVASVYWEDGYDDHGAMFQGPGWEFAHFFEQAPGLKKPAGAMHVIGNHFVEFEGPNVAFSEASYLTLGHSLIDEKTASLFTFCGRYLDRFERRNGEWRTAHRICLHEWNRTEEFEPQPDYPGAFAKEFLQGTGKGDDVLYNRQWLMEKGSRPGALPHDEANPRLFPGSTISQEMQKDGKPNTW</sequence>
<evidence type="ECO:0000256" key="1">
    <source>
        <dbReference type="SAM" id="MobiDB-lite"/>
    </source>
</evidence>
<dbReference type="SUPFAM" id="SSF54427">
    <property type="entry name" value="NTF2-like"/>
    <property type="match status" value="1"/>
</dbReference>